<sequence>MTPDLFQAALHGLEGSDVPRTTIEADGATFYEYHFDEGSLTFPSEATFLASAEFDEAVPDPNVVTPMIEVVTRGQYVAVGLNRADQAMLLGGGGTALGLVLCAIPGVCVVSTILLAGAVAYLTERGLCPESQQLWWYDVQGGSTFACRSSAPALP</sequence>
<keyword evidence="1" id="KW-1133">Transmembrane helix</keyword>
<evidence type="ECO:0000256" key="1">
    <source>
        <dbReference type="SAM" id="Phobius"/>
    </source>
</evidence>
<keyword evidence="3" id="KW-1185">Reference proteome</keyword>
<organism evidence="2 3">
    <name type="scientific">Microbacterium rhizomatis</name>
    <dbReference type="NCBI Taxonomy" id="1631477"/>
    <lineage>
        <taxon>Bacteria</taxon>
        <taxon>Bacillati</taxon>
        <taxon>Actinomycetota</taxon>
        <taxon>Actinomycetes</taxon>
        <taxon>Micrococcales</taxon>
        <taxon>Microbacteriaceae</taxon>
        <taxon>Microbacterium</taxon>
    </lineage>
</organism>
<keyword evidence="1" id="KW-0472">Membrane</keyword>
<comment type="caution">
    <text evidence="2">The sequence shown here is derived from an EMBL/GenBank/DDBJ whole genome shotgun (WGS) entry which is preliminary data.</text>
</comment>
<evidence type="ECO:0000313" key="3">
    <source>
        <dbReference type="Proteomes" id="UP000325827"/>
    </source>
</evidence>
<reference evidence="3" key="1">
    <citation type="submission" date="2019-09" db="EMBL/GenBank/DDBJ databases">
        <title>Mumia zhuanghuii sp. nov. isolated from the intestinal contents of plateau pika (Ochotona curzoniae) in the Qinghai-Tibet plateau of China.</title>
        <authorList>
            <person name="Tian Z."/>
        </authorList>
    </citation>
    <scope>NUCLEOTIDE SEQUENCE [LARGE SCALE GENOMIC DNA]</scope>
    <source>
        <strain evidence="3">JCM 30598</strain>
    </source>
</reference>
<proteinExistence type="predicted"/>
<dbReference type="EMBL" id="VYSA01000002">
    <property type="protein sequence ID" value="KAA9107625.1"/>
    <property type="molecule type" value="Genomic_DNA"/>
</dbReference>
<gene>
    <name evidence="2" type="ORF">F6B43_09175</name>
</gene>
<dbReference type="RefSeq" id="WP_150448660.1">
    <property type="nucleotide sequence ID" value="NZ_VYSA01000002.1"/>
</dbReference>
<accession>A0A5J5IZE8</accession>
<name>A0A5J5IZE8_9MICO</name>
<keyword evidence="1" id="KW-0812">Transmembrane</keyword>
<dbReference type="OrthoDB" id="5067525at2"/>
<protein>
    <submittedName>
        <fullName evidence="2">Uncharacterized protein</fullName>
    </submittedName>
</protein>
<feature type="transmembrane region" description="Helical" evidence="1">
    <location>
        <begin position="96"/>
        <end position="122"/>
    </location>
</feature>
<dbReference type="Proteomes" id="UP000325827">
    <property type="component" value="Unassembled WGS sequence"/>
</dbReference>
<evidence type="ECO:0000313" key="2">
    <source>
        <dbReference type="EMBL" id="KAA9107625.1"/>
    </source>
</evidence>
<dbReference type="AlphaFoldDB" id="A0A5J5IZE8"/>